<feature type="transmembrane region" description="Helical" evidence="6">
    <location>
        <begin position="7"/>
        <end position="25"/>
    </location>
</feature>
<comment type="subcellular location">
    <subcellularLocation>
        <location evidence="1">Cell membrane</location>
        <topology evidence="1">Multi-pass membrane protein</topology>
    </subcellularLocation>
</comment>
<keyword evidence="3 6" id="KW-0812">Transmembrane</keyword>
<dbReference type="InterPro" id="IPR004477">
    <property type="entry name" value="ComEC_N"/>
</dbReference>
<evidence type="ECO:0000256" key="4">
    <source>
        <dbReference type="ARBA" id="ARBA00022989"/>
    </source>
</evidence>
<dbReference type="EMBL" id="CP089291">
    <property type="protein sequence ID" value="UOF88904.1"/>
    <property type="molecule type" value="Genomic_DNA"/>
</dbReference>
<evidence type="ECO:0000256" key="2">
    <source>
        <dbReference type="ARBA" id="ARBA00022475"/>
    </source>
</evidence>
<reference evidence="8" key="1">
    <citation type="submission" date="2021-12" db="EMBL/GenBank/DDBJ databases">
        <title>Alicyclobacillaceae gen. nov., sp. nov., isolated from chalcocite enrichment system.</title>
        <authorList>
            <person name="Jiang Z."/>
        </authorList>
    </citation>
    <scope>NUCLEOTIDE SEQUENCE</scope>
    <source>
        <strain evidence="8">MYW30-H2</strain>
    </source>
</reference>
<dbReference type="InterPro" id="IPR052159">
    <property type="entry name" value="Competence_DNA_uptake"/>
</dbReference>
<feature type="transmembrane region" description="Helical" evidence="6">
    <location>
        <begin position="475"/>
        <end position="496"/>
    </location>
</feature>
<evidence type="ECO:0000256" key="6">
    <source>
        <dbReference type="SAM" id="Phobius"/>
    </source>
</evidence>
<sequence length="537" mass="61006">MNAKISRSLLVIAITSLSGMSLGLIAASTRFWIMNACLWGVSVLFSFVQTRIRRNRYKHSIQPPDYSLHVLLFLFVLSGWKSYLALSTEESLIHTAPIKSGKSGRQVEWMSIQVDSQPMYTKRPTWRQVPVKIVSKHGEPAIFLFQPAEIQRQTERSSMAPLQRGDAISGYFFVKKATPQGKSLQMPDIWRRVHELTRPQYIVSAPSRPISSRELQSSPWQIASKRPAVRQKILNILYEKLRNVLPEEDVSFVFGLMFGDTHGIRPDVKQSFTILGISHILAVSGMNIELLICPLQWTFRFFRIPFRASNALTCVLITCFGWLADGGASVMRAVLAGNIKLIGDICNRKSDPLTALACSSLVCTWLNPFSIADLSFEFSFMASLFLILFSSSFQKRFMNIPLLRHMNMEIYCAATAATIPIQLYVFKQWSPYSVLANLLYEPLIPLVMIAILILLATSLVLPPIAYGMGFILHPLLWILDVPPVWFMNHAGIYIVSFNQQEVTWSLGIYALAAAWLIYEDRPFLFLYRKRKQGHDTR</sequence>
<proteinExistence type="predicted"/>
<feature type="transmembrane region" description="Helical" evidence="6">
    <location>
        <begin position="369"/>
        <end position="389"/>
    </location>
</feature>
<evidence type="ECO:0000313" key="9">
    <source>
        <dbReference type="Proteomes" id="UP000830167"/>
    </source>
</evidence>
<evidence type="ECO:0000256" key="5">
    <source>
        <dbReference type="ARBA" id="ARBA00023136"/>
    </source>
</evidence>
<dbReference type="PANTHER" id="PTHR30619:SF1">
    <property type="entry name" value="RECOMBINATION PROTEIN 2"/>
    <property type="match status" value="1"/>
</dbReference>
<dbReference type="Proteomes" id="UP000830167">
    <property type="component" value="Chromosome"/>
</dbReference>
<accession>A0ABY4CF45</accession>
<organism evidence="8 9">
    <name type="scientific">Fodinisporobacter ferrooxydans</name>
    <dbReference type="NCBI Taxonomy" id="2901836"/>
    <lineage>
        <taxon>Bacteria</taxon>
        <taxon>Bacillati</taxon>
        <taxon>Bacillota</taxon>
        <taxon>Bacilli</taxon>
        <taxon>Bacillales</taxon>
        <taxon>Alicyclobacillaceae</taxon>
        <taxon>Fodinisporobacter</taxon>
    </lineage>
</organism>
<keyword evidence="5 6" id="KW-0472">Membrane</keyword>
<feature type="domain" description="ComEC/Rec2-related protein" evidence="7">
    <location>
        <begin position="256"/>
        <end position="519"/>
    </location>
</feature>
<evidence type="ECO:0000313" key="8">
    <source>
        <dbReference type="EMBL" id="UOF88904.1"/>
    </source>
</evidence>
<keyword evidence="4 6" id="KW-1133">Transmembrane helix</keyword>
<gene>
    <name evidence="8" type="ORF">LSG31_13265</name>
</gene>
<evidence type="ECO:0000256" key="1">
    <source>
        <dbReference type="ARBA" id="ARBA00004651"/>
    </source>
</evidence>
<dbReference type="PANTHER" id="PTHR30619">
    <property type="entry name" value="DNA INTERNALIZATION/COMPETENCE PROTEIN COMEC/REC2"/>
    <property type="match status" value="1"/>
</dbReference>
<evidence type="ECO:0000256" key="3">
    <source>
        <dbReference type="ARBA" id="ARBA00022692"/>
    </source>
</evidence>
<feature type="transmembrane region" description="Helical" evidence="6">
    <location>
        <begin position="31"/>
        <end position="48"/>
    </location>
</feature>
<dbReference type="RefSeq" id="WP_347435585.1">
    <property type="nucleotide sequence ID" value="NZ_CP089291.1"/>
</dbReference>
<keyword evidence="2" id="KW-1003">Cell membrane</keyword>
<evidence type="ECO:0000259" key="7">
    <source>
        <dbReference type="Pfam" id="PF03772"/>
    </source>
</evidence>
<keyword evidence="9" id="KW-1185">Reference proteome</keyword>
<name>A0ABY4CF45_9BACL</name>
<feature type="transmembrane region" description="Helical" evidence="6">
    <location>
        <begin position="410"/>
        <end position="426"/>
    </location>
</feature>
<dbReference type="Pfam" id="PF03772">
    <property type="entry name" value="Competence"/>
    <property type="match status" value="1"/>
</dbReference>
<feature type="transmembrane region" description="Helical" evidence="6">
    <location>
        <begin position="502"/>
        <end position="518"/>
    </location>
</feature>
<protein>
    <submittedName>
        <fullName evidence="8">ComEC/Rec2 family competence protein</fullName>
    </submittedName>
</protein>
<feature type="transmembrane region" description="Helical" evidence="6">
    <location>
        <begin position="304"/>
        <end position="324"/>
    </location>
</feature>
<feature type="transmembrane region" description="Helical" evidence="6">
    <location>
        <begin position="446"/>
        <end position="468"/>
    </location>
</feature>
<dbReference type="NCBIfam" id="TIGR00360">
    <property type="entry name" value="ComEC_N-term"/>
    <property type="match status" value="1"/>
</dbReference>